<name>A0A1X6N8X2_9APHY</name>
<organism evidence="2 3">
    <name type="scientific">Postia placenta MAD-698-R-SB12</name>
    <dbReference type="NCBI Taxonomy" id="670580"/>
    <lineage>
        <taxon>Eukaryota</taxon>
        <taxon>Fungi</taxon>
        <taxon>Dikarya</taxon>
        <taxon>Basidiomycota</taxon>
        <taxon>Agaricomycotina</taxon>
        <taxon>Agaricomycetes</taxon>
        <taxon>Polyporales</taxon>
        <taxon>Adustoporiaceae</taxon>
        <taxon>Rhodonia</taxon>
    </lineage>
</organism>
<gene>
    <name evidence="2" type="ORF">POSPLADRAFT_1053850</name>
</gene>
<evidence type="ECO:0000256" key="1">
    <source>
        <dbReference type="SAM" id="MobiDB-lite"/>
    </source>
</evidence>
<feature type="region of interest" description="Disordered" evidence="1">
    <location>
        <begin position="107"/>
        <end position="145"/>
    </location>
</feature>
<dbReference type="EMBL" id="KZ110593">
    <property type="protein sequence ID" value="OSX65061.1"/>
    <property type="molecule type" value="Genomic_DNA"/>
</dbReference>
<keyword evidence="3" id="KW-1185">Reference proteome</keyword>
<evidence type="ECO:0000313" key="3">
    <source>
        <dbReference type="Proteomes" id="UP000194127"/>
    </source>
</evidence>
<dbReference type="Proteomes" id="UP000194127">
    <property type="component" value="Unassembled WGS sequence"/>
</dbReference>
<sequence length="178" mass="19449">MLLSKRARTGAGTQTLGLHVISNAHNGRLARHPSLFGQLSLQSASPVPGYPRTRPIFAVLPSRNSRANVFSHQLRPSLSSFATAQLEGPTALRRAVRVVNGGLPAPAPPFRAAQRGDAHSASPCRGPSANHQHGDVRRDSRIASPHLRERPCGTFLFQLRRPERVAISSRPRDAWREK</sequence>
<dbReference type="AlphaFoldDB" id="A0A1X6N8X2"/>
<accession>A0A1X6N8X2</accession>
<proteinExistence type="predicted"/>
<dbReference type="GeneID" id="36325405"/>
<reference evidence="2 3" key="1">
    <citation type="submission" date="2017-04" db="EMBL/GenBank/DDBJ databases">
        <title>Genome Sequence of the Model Brown-Rot Fungus Postia placenta SB12.</title>
        <authorList>
            <consortium name="DOE Joint Genome Institute"/>
            <person name="Gaskell J."/>
            <person name="Kersten P."/>
            <person name="Larrondo L.F."/>
            <person name="Canessa P."/>
            <person name="Martinez D."/>
            <person name="Hibbett D."/>
            <person name="Schmoll M."/>
            <person name="Kubicek C.P."/>
            <person name="Martinez A.T."/>
            <person name="Yadav J."/>
            <person name="Master E."/>
            <person name="Magnuson J.K."/>
            <person name="James T."/>
            <person name="Yaver D."/>
            <person name="Berka R."/>
            <person name="Labutti K."/>
            <person name="Lipzen A."/>
            <person name="Aerts A."/>
            <person name="Barry K."/>
            <person name="Henrissat B."/>
            <person name="Blanchette R."/>
            <person name="Grigoriev I."/>
            <person name="Cullen D."/>
        </authorList>
    </citation>
    <scope>NUCLEOTIDE SEQUENCE [LARGE SCALE GENOMIC DNA]</scope>
    <source>
        <strain evidence="2 3">MAD-698-R-SB12</strain>
    </source>
</reference>
<protein>
    <submittedName>
        <fullName evidence="2">Uncharacterized protein</fullName>
    </submittedName>
</protein>
<dbReference type="RefSeq" id="XP_024341855.1">
    <property type="nucleotide sequence ID" value="XM_024480455.1"/>
</dbReference>
<evidence type="ECO:0000313" key="2">
    <source>
        <dbReference type="EMBL" id="OSX65061.1"/>
    </source>
</evidence>
<feature type="compositionally biased region" description="Basic and acidic residues" evidence="1">
    <location>
        <begin position="132"/>
        <end position="145"/>
    </location>
</feature>